<evidence type="ECO:0000256" key="14">
    <source>
        <dbReference type="ARBA" id="ARBA00023242"/>
    </source>
</evidence>
<dbReference type="SMART" id="SM00802">
    <property type="entry name" value="UME"/>
    <property type="match status" value="1"/>
</dbReference>
<feature type="region of interest" description="Disordered" evidence="20">
    <location>
        <begin position="1"/>
        <end position="31"/>
    </location>
</feature>
<keyword evidence="6" id="KW-0723">Serine/threonine-protein kinase</keyword>
<evidence type="ECO:0000256" key="1">
    <source>
        <dbReference type="ARBA" id="ARBA00004123"/>
    </source>
</evidence>
<evidence type="ECO:0000256" key="13">
    <source>
        <dbReference type="ARBA" id="ARBA00023204"/>
    </source>
</evidence>
<keyword evidence="13" id="KW-0234">DNA repair</keyword>
<dbReference type="PANTHER" id="PTHR11139:SF125">
    <property type="entry name" value="SERINE_THREONINE-PROTEIN KINASE MEC1"/>
    <property type="match status" value="1"/>
</dbReference>
<evidence type="ECO:0000256" key="4">
    <source>
        <dbReference type="ARBA" id="ARBA00012513"/>
    </source>
</evidence>
<organism evidence="24 25">
    <name type="scientific">Apiospora rasikravindrae</name>
    <dbReference type="NCBI Taxonomy" id="990691"/>
    <lineage>
        <taxon>Eukaryota</taxon>
        <taxon>Fungi</taxon>
        <taxon>Dikarya</taxon>
        <taxon>Ascomycota</taxon>
        <taxon>Pezizomycotina</taxon>
        <taxon>Sordariomycetes</taxon>
        <taxon>Xylariomycetidae</taxon>
        <taxon>Amphisphaeriales</taxon>
        <taxon>Apiosporaceae</taxon>
        <taxon>Apiospora</taxon>
    </lineage>
</organism>
<dbReference type="Pfam" id="PF00454">
    <property type="entry name" value="PI3_PI4_kinase"/>
    <property type="match status" value="1"/>
</dbReference>
<evidence type="ECO:0000313" key="24">
    <source>
        <dbReference type="EMBL" id="KAK8016236.1"/>
    </source>
</evidence>
<evidence type="ECO:0000256" key="18">
    <source>
        <dbReference type="ARBA" id="ARBA00030459"/>
    </source>
</evidence>
<dbReference type="InterPro" id="IPR003152">
    <property type="entry name" value="FATC_dom"/>
</dbReference>
<dbReference type="InterPro" id="IPR011990">
    <property type="entry name" value="TPR-like_helical_dom_sf"/>
</dbReference>
<evidence type="ECO:0000256" key="19">
    <source>
        <dbReference type="ARBA" id="ARBA00033001"/>
    </source>
</evidence>
<comment type="subunit">
    <text evidence="3">Associates with DNA double-strand breaks.</text>
</comment>
<dbReference type="InterPro" id="IPR014009">
    <property type="entry name" value="PIK_FAT"/>
</dbReference>
<evidence type="ECO:0000256" key="7">
    <source>
        <dbReference type="ARBA" id="ARBA00022679"/>
    </source>
</evidence>
<dbReference type="InterPro" id="IPR036940">
    <property type="entry name" value="PI3/4_kinase_cat_sf"/>
</dbReference>
<dbReference type="SUPFAM" id="SSF56112">
    <property type="entry name" value="Protein kinase-like (PK-like)"/>
    <property type="match status" value="1"/>
</dbReference>
<feature type="region of interest" description="Disordered" evidence="20">
    <location>
        <begin position="461"/>
        <end position="485"/>
    </location>
</feature>
<dbReference type="Pfam" id="PF25385">
    <property type="entry name" value="HEAT_MEC1_N"/>
    <property type="match status" value="1"/>
</dbReference>
<name>A0ABR1RNT7_9PEZI</name>
<keyword evidence="11" id="KW-0067">ATP-binding</keyword>
<dbReference type="InterPro" id="IPR016024">
    <property type="entry name" value="ARM-type_fold"/>
</dbReference>
<dbReference type="InterPro" id="IPR003151">
    <property type="entry name" value="PIK-rel_kinase_FAT"/>
</dbReference>
<dbReference type="Gene3D" id="3.30.1010.10">
    <property type="entry name" value="Phosphatidylinositol 3-kinase Catalytic Subunit, Chain A, domain 4"/>
    <property type="match status" value="1"/>
</dbReference>
<keyword evidence="25" id="KW-1185">Reference proteome</keyword>
<evidence type="ECO:0000256" key="20">
    <source>
        <dbReference type="SAM" id="MobiDB-lite"/>
    </source>
</evidence>
<keyword evidence="14" id="KW-0539">Nucleus</keyword>
<evidence type="ECO:0000256" key="8">
    <source>
        <dbReference type="ARBA" id="ARBA00022741"/>
    </source>
</evidence>
<dbReference type="Pfam" id="PF25030">
    <property type="entry name" value="M-HEAT_ATR"/>
    <property type="match status" value="1"/>
</dbReference>
<dbReference type="Pfam" id="PF02259">
    <property type="entry name" value="FAT"/>
    <property type="match status" value="1"/>
</dbReference>
<evidence type="ECO:0000256" key="10">
    <source>
        <dbReference type="ARBA" id="ARBA00022777"/>
    </source>
</evidence>
<dbReference type="InterPro" id="IPR000403">
    <property type="entry name" value="PI3/4_kinase_cat_dom"/>
</dbReference>
<dbReference type="SUPFAM" id="SSF48371">
    <property type="entry name" value="ARM repeat"/>
    <property type="match status" value="1"/>
</dbReference>
<feature type="domain" description="PI3K/PI4K catalytic" evidence="21">
    <location>
        <begin position="2117"/>
        <end position="2423"/>
    </location>
</feature>
<evidence type="ECO:0000256" key="2">
    <source>
        <dbReference type="ARBA" id="ARBA00010769"/>
    </source>
</evidence>
<protein>
    <recommendedName>
        <fullName evidence="5">Serine/threonine-protein kinase MEC1</fullName>
        <ecNumber evidence="4">2.7.11.1</ecNumber>
    </recommendedName>
    <alternativeName>
        <fullName evidence="19">ATR homolog</fullName>
    </alternativeName>
    <alternativeName>
        <fullName evidence="18">DNA-damage checkpoint kinase MEC1</fullName>
    </alternativeName>
    <alternativeName>
        <fullName evidence="17">Mitosis entry checkpoint protein 1</fullName>
    </alternativeName>
</protein>
<dbReference type="EMBL" id="JAQQWK010000014">
    <property type="protein sequence ID" value="KAK8016236.1"/>
    <property type="molecule type" value="Genomic_DNA"/>
</dbReference>
<keyword evidence="8" id="KW-0547">Nucleotide-binding</keyword>
<evidence type="ECO:0000313" key="25">
    <source>
        <dbReference type="Proteomes" id="UP001444661"/>
    </source>
</evidence>
<feature type="domain" description="FATC" evidence="23">
    <location>
        <begin position="2420"/>
        <end position="2452"/>
    </location>
</feature>
<dbReference type="InterPro" id="IPR058681">
    <property type="entry name" value="HEAT_MEC1_N"/>
</dbReference>
<evidence type="ECO:0000259" key="22">
    <source>
        <dbReference type="PROSITE" id="PS51189"/>
    </source>
</evidence>
<keyword evidence="10" id="KW-0418">Kinase</keyword>
<dbReference type="PROSITE" id="PS50290">
    <property type="entry name" value="PI3_4_KINASE_3"/>
    <property type="match status" value="1"/>
</dbReference>
<dbReference type="PANTHER" id="PTHR11139">
    <property type="entry name" value="ATAXIA TELANGIECTASIA MUTATED ATM -RELATED"/>
    <property type="match status" value="1"/>
</dbReference>
<dbReference type="Proteomes" id="UP001444661">
    <property type="component" value="Unassembled WGS sequence"/>
</dbReference>
<dbReference type="InterPro" id="IPR011009">
    <property type="entry name" value="Kinase-like_dom_sf"/>
</dbReference>
<evidence type="ECO:0000256" key="15">
    <source>
        <dbReference type="ARBA" id="ARBA00023254"/>
    </source>
</evidence>
<feature type="compositionally biased region" description="Polar residues" evidence="20">
    <location>
        <begin position="1"/>
        <end position="10"/>
    </location>
</feature>
<dbReference type="InterPro" id="IPR050517">
    <property type="entry name" value="DDR_Repair_Kinase"/>
</dbReference>
<comment type="similarity">
    <text evidence="2">Belongs to the PI3/PI4-kinase family. ATM subfamily.</text>
</comment>
<evidence type="ECO:0000256" key="6">
    <source>
        <dbReference type="ARBA" id="ARBA00022527"/>
    </source>
</evidence>
<dbReference type="EC" id="2.7.11.1" evidence="4"/>
<evidence type="ECO:0000259" key="21">
    <source>
        <dbReference type="PROSITE" id="PS50290"/>
    </source>
</evidence>
<dbReference type="PROSITE" id="PS51189">
    <property type="entry name" value="FAT"/>
    <property type="match status" value="1"/>
</dbReference>
<comment type="caution">
    <text evidence="24">The sequence shown here is derived from an EMBL/GenBank/DDBJ whole genome shotgun (WGS) entry which is preliminary data.</text>
</comment>
<dbReference type="SMART" id="SM01343">
    <property type="entry name" value="FATC"/>
    <property type="match status" value="1"/>
</dbReference>
<evidence type="ECO:0000256" key="17">
    <source>
        <dbReference type="ARBA" id="ARBA00029679"/>
    </source>
</evidence>
<dbReference type="Pfam" id="PF08064">
    <property type="entry name" value="UME"/>
    <property type="match status" value="1"/>
</dbReference>
<keyword evidence="15" id="KW-0469">Meiosis</keyword>
<dbReference type="InterPro" id="IPR056802">
    <property type="entry name" value="ATR-like_M-HEAT"/>
</dbReference>
<evidence type="ECO:0000256" key="9">
    <source>
        <dbReference type="ARBA" id="ARBA00022763"/>
    </source>
</evidence>
<dbReference type="CDD" id="cd00892">
    <property type="entry name" value="PIKKc_ATR"/>
    <property type="match status" value="1"/>
</dbReference>
<evidence type="ECO:0000256" key="5">
    <source>
        <dbReference type="ARBA" id="ARBA00021345"/>
    </source>
</evidence>
<keyword evidence="9" id="KW-0227">DNA damage</keyword>
<dbReference type="Pfam" id="PF23593">
    <property type="entry name" value="HEAT_ATR"/>
    <property type="match status" value="1"/>
</dbReference>
<dbReference type="SMART" id="SM00146">
    <property type="entry name" value="PI3Kc"/>
    <property type="match status" value="1"/>
</dbReference>
<dbReference type="PROSITE" id="PS51190">
    <property type="entry name" value="FATC"/>
    <property type="match status" value="1"/>
</dbReference>
<dbReference type="Pfam" id="PF02260">
    <property type="entry name" value="FATC"/>
    <property type="match status" value="1"/>
</dbReference>
<evidence type="ECO:0000259" key="23">
    <source>
        <dbReference type="PROSITE" id="PS51190"/>
    </source>
</evidence>
<proteinExistence type="inferred from homology"/>
<sequence>MSMAPTSHGRNGQPGRESLGNGLVNNGPPPSTLAAQLVENISASTRSSRPDETAELKKLFSVIEEVKNDPETLQSHQDRIEHNHMLIYVFARVVLEGLRWDDPFADREHLHSEALRAINFLKVTVRETPEVLIFSSPDASFMFRGNEPLWLWILPRVLKMLGHSQCLSLTTSIETLFEDLFIVVGQNGFLWPLASKLDNYLRNNFDALLANLGESRVNRSGKDISLRLRLPSDAYLKSISTAELESLQQQCTYKVLTWSHALRHVCSLVTILSIPLGLEKPGLSIAPTIKPIPWLLDAYSRLQTHQDWWRGNSPSCIPSILESAMRVTTLLGDTAFVDNSLKCKAYALLMSMSISLSRQFESLMEWELDRDKASRLLCAVILKISEECLNNRSMARLVACQLIPALETISMQGAIFMEGTDSMRSLELLRHVVSSSKPAILSDDLQPQKFEDKQLRRQLQALSLASSDSPTTDRPTKRRKVTSEPQVQSHILKALYRLLGCQPNEEPDNLEQLVMDTFPRLKDTDRVSLIHLLGYMCCAADNTLEPSATTEYHPSELTCLSCQSSTGDKSVPQSSDKGIKVTVLSIFNSLVALPSFNESREPRITAMVALRRLAKHSGEASFLDSDTSTSVLWCLKSLNSSSRDLRIATGRTLPALLAGDSLPEAQKHIARKTLGPAIAILCQISDPHLTETCMMAWSQLGRVVFDDNLGLVLLKLVEYLGSAGSITSASAFNEIISLARFKRVTTRQLFEPYWKSLAYSALKELVSKPKTACLLADMLEMTLPQFVMVIQKYALPYLVSAGKRDIIQKIAVLRKESESWQPCLDADNVGPILAFLLVRDAQNTPENSMNSLREISSHFDELAFADLLKIEPVMTSLELLKAAGDADEPRKSHIRTAFSLMASLIQGDPRQKKAATGRFLQQNALGMMARLTDIFNEPMTFRSTTFRIDEQKRCIKAMEEMIRIGKTSIRIARPQISACVLSALGQDELRACSFSCWSAMIFCLDDDDVEVLIETSFFIINHYWNFFDEPTRLRCKDLMQFLLDKYEHMLIAYISKLPSFSHISDLSDIESKLSRLRKPVDNRTAFQLLAERVQHENSGVVLQALRELTSYLQRQQDYIQASAVSEQPDTVVAALTRALLDCASRYAGEQNEISQLCTQSIGLVGCLDPNRVETVREERHLVVLSNFDDHGETTDFVLRLLEDVLVKSFLAATDTKQQGLLSYAMQELLERCDIASAIRMAGTREGTRDAERIYRKFLSLSDETREVIVPFMNSRYRLGPMAQQQVDYPIYRPGRPYASWIRLFALDLLRRPQNPFSGLIFEPLCHVIRIKDLSTAEFLFPYLILHVIISKEGTQDVFTDVLRELLIVLQHEVQDNASYIEREEKKLYYEAIFRVLDYAMRWLQSMRSKPNQDADEITGMVRVQTILDSIPAELISKRAVECKAYSRALFHLEQHIRQVEAQAMGGGERERLLQRLQEIYTQIDEPDGLEGISAHLKVLDINQQILSHRKAGRWAEAQTWYEIKLAENPESVDIQIDLLTCLKESGQHDVLLNYVEGIEKHTAIATINRIVPYAVEASWATGRWETMQRFMSRYEGDWTENFNVCIARTLLHLQAGRTKEFIEDLRTLRDRVGSSMTFTATSSLHAFHEVMLKCHVLTDLELIAGVNNEEGQHPQETLKTLNRRLEVLGSYVADKQYVLGIRRAAMELKRPRFSDLDISSLWLSSAKLARKANSMHQSFNAVLHASQLGDNSATIENARLLWKQGHNRKAIQTLQGAISNNVFLNKSFVSEESFEKSVETQQNMLVARAHLLLAKWLDDTGQTHASALRQQYQNVPKNYGTWEKGHYHLGRHYKKVLESEKALKPDDQSDEYLTGETAKLVIENYIRSLNYGTKYLYQTLPRILTLWLELGAQLDKAPASKVSISRELHHRRKTQLQSLHSYLYKYIQRMPAYIFYTALPQIVARIAHPNNEVFMLLESIIVKVVEAHPKQSLWSLFAILTSKQATSERRARGQLIVQKLRGTSKKVEGGSYDLKTLLRMGEKLADQLLLACNNGDFQSNRTTHASITRDLNFNHKCTPCPLVVPIETCLTATLPTLTDNVKKHKAFSRDVITIESFLDDVLVLGSLAKPRKLTARGSNGKSYGLLIKPKDDLRTDQRLMEFNSMINRSLKRDAESSRRQLYIRTYAVTPLNEECGIIEWVDGLKTLRDILLVIYRSRGVGPNYNQLAQQMKDAVTGDKNIRIFTEQVLGQFPPVLPHWFISQFPNPSAWFAARLKYTRSCAVMSMVGTILGLGDRHGENVLLEEGNGGIFHVDFNCLFDKGLTFAQPERVPFRLTHNMVAAMGVYGYEGPFRQCSELTLSILRQQEETLMTILEAFIYDPTLDLQRDKKRKNEVVKLNPTSVVESIRRKVRGLLPDESIPLGVEGQVEELIKQAVNPRNLSAMYIGWCPFL</sequence>
<dbReference type="InterPro" id="IPR057564">
    <property type="entry name" value="HEAT_ATR"/>
</dbReference>
<keyword evidence="7" id="KW-0808">Transferase</keyword>
<dbReference type="Gene3D" id="1.10.1070.11">
    <property type="entry name" value="Phosphatidylinositol 3-/4-kinase, catalytic domain"/>
    <property type="match status" value="1"/>
</dbReference>
<gene>
    <name evidence="24" type="ORF">PG993_014425</name>
</gene>
<keyword evidence="12" id="KW-0156">Chromatin regulator</keyword>
<accession>A0ABR1RNT7</accession>
<feature type="domain" description="FAT" evidence="22">
    <location>
        <begin position="1434"/>
        <end position="2002"/>
    </location>
</feature>
<evidence type="ECO:0000256" key="3">
    <source>
        <dbReference type="ARBA" id="ARBA00011370"/>
    </source>
</evidence>
<evidence type="ECO:0000256" key="12">
    <source>
        <dbReference type="ARBA" id="ARBA00022853"/>
    </source>
</evidence>
<dbReference type="InterPro" id="IPR012993">
    <property type="entry name" value="UME"/>
</dbReference>
<evidence type="ECO:0000256" key="11">
    <source>
        <dbReference type="ARBA" id="ARBA00022840"/>
    </source>
</evidence>
<dbReference type="Gene3D" id="1.25.40.10">
    <property type="entry name" value="Tetratricopeptide repeat domain"/>
    <property type="match status" value="1"/>
</dbReference>
<evidence type="ECO:0000256" key="16">
    <source>
        <dbReference type="ARBA" id="ARBA00025079"/>
    </source>
</evidence>
<comment type="subcellular location">
    <subcellularLocation>
        <location evidence="1">Nucleus</location>
    </subcellularLocation>
</comment>
<comment type="function">
    <text evidence="16">Serine/threonine protein kinase which activates checkpoint signaling upon genotoxic stresses such as ionizing radiation (IR), ultraviolet light (UV), or DNA replication stalling, thereby acting as a DNA damage sensor. Recognizes the substrate consensus sequence [ST]-Q. Phosphorylates histone H2A to form H2AS128ph (gamma-H2A) at sites of DNA damage, involved in the regulation of DNA damage response mechanism. Required for the control of telomere length and genome stability.</text>
</comment>
<reference evidence="24 25" key="1">
    <citation type="submission" date="2023-01" db="EMBL/GenBank/DDBJ databases">
        <title>Analysis of 21 Apiospora genomes using comparative genomics revels a genus with tremendous synthesis potential of carbohydrate active enzymes and secondary metabolites.</title>
        <authorList>
            <person name="Sorensen T."/>
        </authorList>
    </citation>
    <scope>NUCLEOTIDE SEQUENCE [LARGE SCALE GENOMIC DNA]</scope>
    <source>
        <strain evidence="24 25">CBS 33761</strain>
    </source>
</reference>